<organism evidence="1 2">
    <name type="scientific">Pedobacter cryoconitis</name>
    <dbReference type="NCBI Taxonomy" id="188932"/>
    <lineage>
        <taxon>Bacteria</taxon>
        <taxon>Pseudomonadati</taxon>
        <taxon>Bacteroidota</taxon>
        <taxon>Sphingobacteriia</taxon>
        <taxon>Sphingobacteriales</taxon>
        <taxon>Sphingobacteriaceae</taxon>
        <taxon>Pedobacter</taxon>
    </lineage>
</organism>
<protein>
    <recommendedName>
        <fullName evidence="3">DUF4303 domain-containing protein</fullName>
    </recommendedName>
</protein>
<dbReference type="AlphaFoldDB" id="A0A7W8ZN97"/>
<evidence type="ECO:0000313" key="2">
    <source>
        <dbReference type="Proteomes" id="UP000537204"/>
    </source>
</evidence>
<dbReference type="EMBL" id="JACHCE010000004">
    <property type="protein sequence ID" value="MBB5637144.1"/>
    <property type="molecule type" value="Genomic_DNA"/>
</dbReference>
<evidence type="ECO:0008006" key="3">
    <source>
        <dbReference type="Google" id="ProtNLM"/>
    </source>
</evidence>
<gene>
    <name evidence="1" type="ORF">HDE68_003057</name>
</gene>
<comment type="caution">
    <text evidence="1">The sequence shown here is derived from an EMBL/GenBank/DDBJ whole genome shotgun (WGS) entry which is preliminary data.</text>
</comment>
<accession>A0A7W8ZN97</accession>
<sequence length="172" mass="19962">MNNWIEFEKKYNFENTVFELTNASFELIAKSGDFKEEVFGAFAFNCGSGDISLSFDTSTGVDLRKQGYYPPDWTNEVMEADIEEIGELWQDKYEHIQDAFDEIIELNDADFIDEFEAGYLHSLRKVMVRLENSKAFEKISTSKDFWTLVTQVDADTDQEEELLDAVRKNNND</sequence>
<dbReference type="Proteomes" id="UP000537204">
    <property type="component" value="Unassembled WGS sequence"/>
</dbReference>
<reference evidence="1 2" key="1">
    <citation type="submission" date="2020-08" db="EMBL/GenBank/DDBJ databases">
        <title>Genomic Encyclopedia of Type Strains, Phase IV (KMG-V): Genome sequencing to study the core and pangenomes of soil and plant-associated prokaryotes.</title>
        <authorList>
            <person name="Whitman W."/>
        </authorList>
    </citation>
    <scope>NUCLEOTIDE SEQUENCE [LARGE SCALE GENOMIC DNA]</scope>
    <source>
        <strain evidence="1 2">S3M1</strain>
    </source>
</reference>
<dbReference type="RefSeq" id="WP_183883021.1">
    <property type="nucleotide sequence ID" value="NZ_JACHCE010000004.1"/>
</dbReference>
<name>A0A7W8ZN97_9SPHI</name>
<evidence type="ECO:0000313" key="1">
    <source>
        <dbReference type="EMBL" id="MBB5637144.1"/>
    </source>
</evidence>
<proteinExistence type="predicted"/>